<sequence length="243" mass="26648">MPAPSSSAGTGGADGASTQLTRLLLTRYSLSRTGTVQLDKATSFQAQINPAEFSHSFGIRYDKTKAQGSSGVEPKFSTMDDERVSFNIVLDGTGVVPPVPGQPPDVKGQLAQLNKVVYEYVDLRSEPPYVRVLWGTLIFFGRLESLKAQYTLFKPGGDPLRAKVDLSFVGAMSKEEERRVTQRASTSDQTRTVRMYGNESIGQVCERIYGDPSVFMQVARFNGLTDFRNIPPGTVLRFPPLGK</sequence>
<organism evidence="2 3">
    <name type="scientific">Roseateles chitinivorans</name>
    <dbReference type="NCBI Taxonomy" id="2917965"/>
    <lineage>
        <taxon>Bacteria</taxon>
        <taxon>Pseudomonadati</taxon>
        <taxon>Pseudomonadota</taxon>
        <taxon>Betaproteobacteria</taxon>
        <taxon>Burkholderiales</taxon>
        <taxon>Sphaerotilaceae</taxon>
        <taxon>Roseateles</taxon>
    </lineage>
</organism>
<evidence type="ECO:0000313" key="3">
    <source>
        <dbReference type="Proteomes" id="UP000231501"/>
    </source>
</evidence>
<feature type="domain" description="Contractile injection system tube protein N-terminal" evidence="1">
    <location>
        <begin position="20"/>
        <end position="177"/>
    </location>
</feature>
<evidence type="ECO:0000313" key="2">
    <source>
        <dbReference type="EMBL" id="PIM50599.1"/>
    </source>
</evidence>
<keyword evidence="3" id="KW-1185">Reference proteome</keyword>
<gene>
    <name evidence="2" type="ORF">CS062_24165</name>
</gene>
<dbReference type="Pfam" id="PF19266">
    <property type="entry name" value="CIS_tube"/>
    <property type="match status" value="1"/>
</dbReference>
<dbReference type="AlphaFoldDB" id="A0A2G9C4X8"/>
<accession>A0A2G9C4X8</accession>
<proteinExistence type="predicted"/>
<dbReference type="Proteomes" id="UP000231501">
    <property type="component" value="Unassembled WGS sequence"/>
</dbReference>
<dbReference type="EMBL" id="PEOG01000117">
    <property type="protein sequence ID" value="PIM50599.1"/>
    <property type="molecule type" value="Genomic_DNA"/>
</dbReference>
<protein>
    <submittedName>
        <fullName evidence="2">Peptidoglycan-binding protein</fullName>
    </submittedName>
</protein>
<dbReference type="RefSeq" id="WP_099864376.1">
    <property type="nucleotide sequence ID" value="NZ_PEOG01000117.1"/>
</dbReference>
<comment type="caution">
    <text evidence="2">The sequence shown here is derived from an EMBL/GenBank/DDBJ whole genome shotgun (WGS) entry which is preliminary data.</text>
</comment>
<dbReference type="InterPro" id="IPR045361">
    <property type="entry name" value="CIS_tube_prot_N"/>
</dbReference>
<name>A0A2G9C4X8_9BURK</name>
<dbReference type="OrthoDB" id="9815939at2"/>
<evidence type="ECO:0000259" key="1">
    <source>
        <dbReference type="Pfam" id="PF19266"/>
    </source>
</evidence>
<reference evidence="2 3" key="1">
    <citation type="submission" date="2017-11" db="EMBL/GenBank/DDBJ databases">
        <title>Draft genome sequence of Mitsuaria sp. HWN-4.</title>
        <authorList>
            <person name="Gundlapally S.R."/>
        </authorList>
    </citation>
    <scope>NUCLEOTIDE SEQUENCE [LARGE SCALE GENOMIC DNA]</scope>
    <source>
        <strain evidence="2 3">HWN-4</strain>
    </source>
</reference>